<organism evidence="2 5">
    <name type="scientific">Arthrobacter zhangbolii</name>
    <dbReference type="NCBI Taxonomy" id="2886936"/>
    <lineage>
        <taxon>Bacteria</taxon>
        <taxon>Bacillati</taxon>
        <taxon>Actinomycetota</taxon>
        <taxon>Actinomycetes</taxon>
        <taxon>Micrococcales</taxon>
        <taxon>Micrococcaceae</taxon>
        <taxon>Arthrobacter</taxon>
    </lineage>
</organism>
<sequence length="220" mass="23726">MTRENAALKKPDDVTDFPVHKQGVSDDLFRAVAKGNGSWYFASKPTGRFNLSSPRGTCYMATDIPTAIRERLGETITRERLVPQATVDAMEVTTLRLPAEAKLADTGAEAAANFGAIRELGSISNAYALTCQWATAFDSAGLDGVLYESRFTSIARPTAIAYFGAEGPKPTWDDSGDRYTGEEAFILADMEAFIAPIPTSSAMRMAPTPKLASTPKWISS</sequence>
<dbReference type="EMBL" id="CP094984">
    <property type="protein sequence ID" value="UON92314.1"/>
    <property type="molecule type" value="Genomic_DNA"/>
</dbReference>
<evidence type="ECO:0000313" key="4">
    <source>
        <dbReference type="Proteomes" id="UP000829758"/>
    </source>
</evidence>
<evidence type="ECO:0000313" key="5">
    <source>
        <dbReference type="Proteomes" id="UP001155145"/>
    </source>
</evidence>
<dbReference type="EMBL" id="JAJFZT010000008">
    <property type="protein sequence ID" value="MCC3273501.1"/>
    <property type="molecule type" value="Genomic_DNA"/>
</dbReference>
<keyword evidence="4" id="KW-1185">Reference proteome</keyword>
<dbReference type="Proteomes" id="UP001155145">
    <property type="component" value="Unassembled WGS sequence"/>
</dbReference>
<dbReference type="AlphaFoldDB" id="A0A9X1M931"/>
<accession>A0A9X1M931</accession>
<name>A0A9X1M931_9MICC</name>
<proteinExistence type="predicted"/>
<gene>
    <name evidence="2" type="ORF">LJ755_12265</name>
    <name evidence="3" type="ORF">MUK71_01255</name>
</gene>
<evidence type="ECO:0000259" key="1">
    <source>
        <dbReference type="Pfam" id="PF08808"/>
    </source>
</evidence>
<evidence type="ECO:0000313" key="2">
    <source>
        <dbReference type="EMBL" id="MCC3273501.1"/>
    </source>
</evidence>
<reference evidence="2" key="1">
    <citation type="submission" date="2021-10" db="EMBL/GenBank/DDBJ databases">
        <title>Novel species in genus Arthrobacter.</title>
        <authorList>
            <person name="Liu Y."/>
        </authorList>
    </citation>
    <scope>NUCLEOTIDE SEQUENCE</scope>
    <source>
        <strain evidence="2">Zg-Y462</strain>
        <strain evidence="4">zg-Y462</strain>
    </source>
</reference>
<dbReference type="RefSeq" id="WP_227929259.1">
    <property type="nucleotide sequence ID" value="NZ_CP094984.1"/>
</dbReference>
<dbReference type="Proteomes" id="UP000829758">
    <property type="component" value="Chromosome"/>
</dbReference>
<dbReference type="Pfam" id="PF08808">
    <property type="entry name" value="RES"/>
    <property type="match status" value="1"/>
</dbReference>
<feature type="domain" description="RES" evidence="1">
    <location>
        <begin position="42"/>
        <end position="166"/>
    </location>
</feature>
<dbReference type="InterPro" id="IPR014914">
    <property type="entry name" value="RES_dom"/>
</dbReference>
<evidence type="ECO:0000313" key="3">
    <source>
        <dbReference type="EMBL" id="UON92314.1"/>
    </source>
</evidence>
<protein>
    <submittedName>
        <fullName evidence="2">RES family NAD+ phosphorylase</fullName>
    </submittedName>
</protein>